<dbReference type="PANTHER" id="PTHR46557">
    <property type="entry name" value="SERINE/THREONINE-PROTEIN PHOSPHATASE 1 REGULATORY SUBUNIT 10-RELATED"/>
    <property type="match status" value="1"/>
</dbReference>
<evidence type="ECO:0000313" key="4">
    <source>
        <dbReference type="EMBL" id="KAF7330885.1"/>
    </source>
</evidence>
<proteinExistence type="predicted"/>
<dbReference type="GO" id="GO:0005634">
    <property type="term" value="C:nucleus"/>
    <property type="evidence" value="ECO:0007669"/>
    <property type="project" value="UniProtKB-SubCell"/>
</dbReference>
<protein>
    <recommendedName>
        <fullName evidence="3">TFIIS N-terminal domain-containing protein</fullName>
    </recommendedName>
</protein>
<dbReference type="Pfam" id="PF08711">
    <property type="entry name" value="Med26"/>
    <property type="match status" value="1"/>
</dbReference>
<dbReference type="GO" id="GO:0072357">
    <property type="term" value="C:PTW/PP1 phosphatase complex"/>
    <property type="evidence" value="ECO:0007669"/>
    <property type="project" value="TreeGrafter"/>
</dbReference>
<feature type="compositionally biased region" description="Low complexity" evidence="2">
    <location>
        <begin position="154"/>
        <end position="167"/>
    </location>
</feature>
<feature type="compositionally biased region" description="Low complexity" evidence="2">
    <location>
        <begin position="502"/>
        <end position="538"/>
    </location>
</feature>
<evidence type="ECO:0000313" key="5">
    <source>
        <dbReference type="Proteomes" id="UP000620124"/>
    </source>
</evidence>
<evidence type="ECO:0000256" key="1">
    <source>
        <dbReference type="PROSITE-ProRule" id="PRU00649"/>
    </source>
</evidence>
<feature type="compositionally biased region" description="Low complexity" evidence="2">
    <location>
        <begin position="475"/>
        <end position="488"/>
    </location>
</feature>
<reference evidence="4" key="1">
    <citation type="submission" date="2020-05" db="EMBL/GenBank/DDBJ databases">
        <title>Mycena genomes resolve the evolution of fungal bioluminescence.</title>
        <authorList>
            <person name="Tsai I.J."/>
        </authorList>
    </citation>
    <scope>NUCLEOTIDE SEQUENCE</scope>
    <source>
        <strain evidence="4">CCC161011</strain>
    </source>
</reference>
<feature type="region of interest" description="Disordered" evidence="2">
    <location>
        <begin position="870"/>
        <end position="905"/>
    </location>
</feature>
<dbReference type="Proteomes" id="UP000620124">
    <property type="component" value="Unassembled WGS sequence"/>
</dbReference>
<feature type="region of interest" description="Disordered" evidence="2">
    <location>
        <begin position="571"/>
        <end position="615"/>
    </location>
</feature>
<dbReference type="EMBL" id="JACAZI010000032">
    <property type="protein sequence ID" value="KAF7330885.1"/>
    <property type="molecule type" value="Genomic_DNA"/>
</dbReference>
<feature type="region of interest" description="Disordered" evidence="2">
    <location>
        <begin position="1"/>
        <end position="107"/>
    </location>
</feature>
<feature type="compositionally biased region" description="Low complexity" evidence="2">
    <location>
        <begin position="264"/>
        <end position="290"/>
    </location>
</feature>
<dbReference type="AlphaFoldDB" id="A0A8H6WY92"/>
<comment type="subcellular location">
    <subcellularLocation>
        <location evidence="1">Nucleus</location>
    </subcellularLocation>
</comment>
<dbReference type="OrthoDB" id="6159439at2759"/>
<feature type="compositionally biased region" description="Polar residues" evidence="2">
    <location>
        <begin position="175"/>
        <end position="188"/>
    </location>
</feature>
<dbReference type="PROSITE" id="PS51319">
    <property type="entry name" value="TFIIS_N"/>
    <property type="match status" value="1"/>
</dbReference>
<comment type="caution">
    <text evidence="4">The sequence shown here is derived from an EMBL/GenBank/DDBJ whole genome shotgun (WGS) entry which is preliminary data.</text>
</comment>
<feature type="compositionally biased region" description="Low complexity" evidence="2">
    <location>
        <begin position="83"/>
        <end position="101"/>
    </location>
</feature>
<dbReference type="GO" id="GO:0000785">
    <property type="term" value="C:chromatin"/>
    <property type="evidence" value="ECO:0007669"/>
    <property type="project" value="TreeGrafter"/>
</dbReference>
<dbReference type="SUPFAM" id="SSF47676">
    <property type="entry name" value="Conserved domain common to transcription factors TFIIS, elongin A, CRSP70"/>
    <property type="match status" value="1"/>
</dbReference>
<dbReference type="InterPro" id="IPR017923">
    <property type="entry name" value="TFIIS_N"/>
</dbReference>
<evidence type="ECO:0000259" key="3">
    <source>
        <dbReference type="PROSITE" id="PS51319"/>
    </source>
</evidence>
<feature type="region of interest" description="Disordered" evidence="2">
    <location>
        <begin position="264"/>
        <end position="304"/>
    </location>
</feature>
<organism evidence="4 5">
    <name type="scientific">Mycena venus</name>
    <dbReference type="NCBI Taxonomy" id="2733690"/>
    <lineage>
        <taxon>Eukaryota</taxon>
        <taxon>Fungi</taxon>
        <taxon>Dikarya</taxon>
        <taxon>Basidiomycota</taxon>
        <taxon>Agaricomycotina</taxon>
        <taxon>Agaricomycetes</taxon>
        <taxon>Agaricomycetidae</taxon>
        <taxon>Agaricales</taxon>
        <taxon>Marasmiineae</taxon>
        <taxon>Mycenaceae</taxon>
        <taxon>Mycena</taxon>
    </lineage>
</organism>
<sequence length="969" mass="104587">MESSIYSWLQPESPHHPVHHSPPPTQDWQKQGVPQNGPGSSAASPQATHQQPTLDLSDFTTLADLPGVSAAPIPRNPSLNGLAATSTSSTAASSPPSAPSSFYSFTGHPGFYGNGASSYYVSPWAATQPSQSPDPIPLSNYSTLNGATSTNTASSSQQQQQQQQSSQMMIDPALTTMNGSTSNGTHHTYSQQSSYSSQTNTPQQQQQQQQQQRQPQITPYSFLPSFSMAYYLPPQQQQQQGTLSPQALHAPATNSLMNAYYTQPQASGSKPQQQQQQQQQQPQVQQQPQQQQPPAPPPGPSPAERRQQMLTAIRPLLQANAFTGAAAVATLATRLFDYGSADVDAATRMEILTKIRDGAGNHYFRAWAENPTAVDITREWLKAAFNATRESGDDAQLGETIMPLLHLIDRLPMTVESLKTSKLGKIVVKLVKDPPTPAIKDMAFNVERRWRQMVTEKQPESAADDSKSKKRKIADTPARALPPLKKAATGTARPIAAKKEPVAAASKTAAPAVKDAKSDSSFFSAPKPKPKLPSFKKAPPAPVKKEEGANVAQPSAIDPFQEVLKSMKARKGSPLTGVMSTPSPHGSAERSGSTSAAEAGPSAANKLGKRKKSVTWAPEGKLESIRLIERAVYGDENTDVSAARLYLCTGAGYGVHSLRDLDRSEGAALHMHLFEETVDWSEPLREWNILPLRCQRICPIRGERGSQSEEKTTQEQREQTALVSLYMSPSSIPDSPAEPSVIIPDEDVDKDVREMTTGPEVDTVFWSGPPIPVDPPQAQPGVPPLTSVADLVGQLAGGAAANPSTAPTDPAAVMQALPPEQLQHLLAQLSQLPPAQQLQQQMHMQMQQQPPYGDWPGLNQFSADYSQPPAFQDDGGERNGWSVGRGGRGRGRGRGRGGAGGDDGYRHNKKRLCNFFAAGRRAQNQISKTGPKTDYASVISDANTEINAILATKCHNLTEGWRRGFVVVY</sequence>
<feature type="compositionally biased region" description="Polar residues" evidence="2">
    <location>
        <begin position="26"/>
        <end position="60"/>
    </location>
</feature>
<keyword evidence="1" id="KW-0539">Nucleus</keyword>
<gene>
    <name evidence="4" type="ORF">MVEN_02428000</name>
</gene>
<name>A0A8H6WY92_9AGAR</name>
<feature type="compositionally biased region" description="Polar residues" evidence="2">
    <location>
        <begin position="125"/>
        <end position="153"/>
    </location>
</feature>
<dbReference type="GO" id="GO:0008157">
    <property type="term" value="F:protein phosphatase 1 binding"/>
    <property type="evidence" value="ECO:0007669"/>
    <property type="project" value="TreeGrafter"/>
</dbReference>
<feature type="region of interest" description="Disordered" evidence="2">
    <location>
        <begin position="454"/>
        <end position="551"/>
    </location>
</feature>
<feature type="compositionally biased region" description="Polar residues" evidence="2">
    <location>
        <begin position="578"/>
        <end position="596"/>
    </location>
</feature>
<feature type="domain" description="TFIIS N-terminal" evidence="3">
    <location>
        <begin position="375"/>
        <end position="457"/>
    </location>
</feature>
<dbReference type="Gene3D" id="1.20.930.10">
    <property type="entry name" value="Conserved domain common to transcription factors TFIIS, elongin A, CRSP70"/>
    <property type="match status" value="1"/>
</dbReference>
<dbReference type="PANTHER" id="PTHR46557:SF1">
    <property type="entry name" value="SERINE_THREONINE-PROTEIN PHOSPHATASE 1 REGULATORY SUBUNIT 10"/>
    <property type="match status" value="1"/>
</dbReference>
<accession>A0A8H6WY92</accession>
<dbReference type="InterPro" id="IPR035441">
    <property type="entry name" value="TFIIS/LEDGF_dom_sf"/>
</dbReference>
<feature type="compositionally biased region" description="Pro residues" evidence="2">
    <location>
        <begin position="291"/>
        <end position="301"/>
    </location>
</feature>
<feature type="region of interest" description="Disordered" evidence="2">
    <location>
        <begin position="125"/>
        <end position="216"/>
    </location>
</feature>
<keyword evidence="5" id="KW-1185">Reference proteome</keyword>
<evidence type="ECO:0000256" key="2">
    <source>
        <dbReference type="SAM" id="MobiDB-lite"/>
    </source>
</evidence>
<feature type="compositionally biased region" description="Low complexity" evidence="2">
    <location>
        <begin position="189"/>
        <end position="216"/>
    </location>
</feature>